<dbReference type="EMBL" id="JARGDL010000014">
    <property type="protein sequence ID" value="MDF1612476.1"/>
    <property type="molecule type" value="Genomic_DNA"/>
</dbReference>
<keyword evidence="4" id="KW-1185">Reference proteome</keyword>
<dbReference type="AlphaFoldDB" id="A0AAE3NWX9"/>
<dbReference type="InterPro" id="IPR028098">
    <property type="entry name" value="Glyco_trans_4-like_N"/>
</dbReference>
<dbReference type="SUPFAM" id="SSF53756">
    <property type="entry name" value="UDP-Glycosyltransferase/glycogen phosphorylase"/>
    <property type="match status" value="1"/>
</dbReference>
<feature type="domain" description="Glycosyltransferase subfamily 4-like N-terminal" evidence="2">
    <location>
        <begin position="96"/>
        <end position="226"/>
    </location>
</feature>
<dbReference type="GO" id="GO:0016757">
    <property type="term" value="F:glycosyltransferase activity"/>
    <property type="evidence" value="ECO:0007669"/>
    <property type="project" value="UniProtKB-KW"/>
</dbReference>
<dbReference type="RefSeq" id="WP_321536247.1">
    <property type="nucleotide sequence ID" value="NZ_JARGDL010000014.1"/>
</dbReference>
<keyword evidence="3" id="KW-0328">Glycosyltransferase</keyword>
<organism evidence="3 4">
    <name type="scientific">Stygiobacter electus</name>
    <dbReference type="NCBI Taxonomy" id="3032292"/>
    <lineage>
        <taxon>Bacteria</taxon>
        <taxon>Pseudomonadati</taxon>
        <taxon>Ignavibacteriota</taxon>
        <taxon>Ignavibacteria</taxon>
        <taxon>Ignavibacteriales</taxon>
        <taxon>Melioribacteraceae</taxon>
        <taxon>Stygiobacter</taxon>
    </lineage>
</organism>
<evidence type="ECO:0000259" key="1">
    <source>
        <dbReference type="Pfam" id="PF00534"/>
    </source>
</evidence>
<evidence type="ECO:0000259" key="2">
    <source>
        <dbReference type="Pfam" id="PF13439"/>
    </source>
</evidence>
<dbReference type="InterPro" id="IPR001296">
    <property type="entry name" value="Glyco_trans_1"/>
</dbReference>
<comment type="caution">
    <text evidence="3">The sequence shown here is derived from an EMBL/GenBank/DDBJ whole genome shotgun (WGS) entry which is preliminary data.</text>
</comment>
<accession>A0AAE3NWX9</accession>
<evidence type="ECO:0000313" key="3">
    <source>
        <dbReference type="EMBL" id="MDF1612476.1"/>
    </source>
</evidence>
<dbReference type="Proteomes" id="UP001221302">
    <property type="component" value="Unassembled WGS sequence"/>
</dbReference>
<proteinExistence type="predicted"/>
<name>A0AAE3NWX9_9BACT</name>
<dbReference type="PANTHER" id="PTHR12526">
    <property type="entry name" value="GLYCOSYLTRANSFERASE"/>
    <property type="match status" value="1"/>
</dbReference>
<evidence type="ECO:0000313" key="4">
    <source>
        <dbReference type="Proteomes" id="UP001221302"/>
    </source>
</evidence>
<feature type="domain" description="Glycosyl transferase family 1" evidence="1">
    <location>
        <begin position="238"/>
        <end position="389"/>
    </location>
</feature>
<gene>
    <name evidence="3" type="ORF">P0M35_09960</name>
</gene>
<dbReference type="Pfam" id="PF13439">
    <property type="entry name" value="Glyco_transf_4"/>
    <property type="match status" value="1"/>
</dbReference>
<dbReference type="Gene3D" id="3.40.50.2000">
    <property type="entry name" value="Glycogen Phosphorylase B"/>
    <property type="match status" value="2"/>
</dbReference>
<keyword evidence="3" id="KW-0808">Transferase</keyword>
<dbReference type="Pfam" id="PF00534">
    <property type="entry name" value="Glycos_transf_1"/>
    <property type="match status" value="1"/>
</dbReference>
<reference evidence="3" key="1">
    <citation type="submission" date="2023-03" db="EMBL/GenBank/DDBJ databases">
        <title>Stygiobacter electus gen. nov., sp. nov., facultatively anaerobic thermotolerant bacterium of the class Ignavibacteria from a well of Yessentuki mineral water deposit.</title>
        <authorList>
            <person name="Podosokorskaya O.A."/>
            <person name="Elcheninov A.G."/>
            <person name="Petrova N.F."/>
            <person name="Zavarzina D.G."/>
            <person name="Kublanov I.V."/>
            <person name="Merkel A.Y."/>
        </authorList>
    </citation>
    <scope>NUCLEOTIDE SEQUENCE</scope>
    <source>
        <strain evidence="3">09-Me</strain>
    </source>
</reference>
<dbReference type="EC" id="2.4.-.-" evidence="3"/>
<protein>
    <submittedName>
        <fullName evidence="3">Glycosyltransferase</fullName>
        <ecNumber evidence="3">2.4.-.-</ecNumber>
    </submittedName>
</protein>
<sequence length="427" mass="50108">MYKVLVIAYYYPPMGLSGVQRVLKFTKYMHKFNWQPTVITAGNVAYFAHDLSLLKEAEEAGVEIIRTDAFDINSILGAKYNTVSMPKELIRKFLSRLSKTFFIPDNKNSWSKKAYQVAKEKLSKEKFDMIFVSVPPYSQFVMAAKLKKEFGLPLFVDYRDLWYENHFAFYITPYHKYKHKKLEYNALKETEKVIAINRKIKEKILLTYPFLKYDDVIIIPHGFDQEDFDKNEPYKKLNSKMKLTYSGIFYENITPEYFLRAFKELTIENPEIANNIELEFIGHLRKENKNLINELGLNSYVIEYGYLEHDEVIKRLNGSDVLWMMIGNIKNAETISTSKLFEYFGARKPILGCVPEGAAKQALKEYGASFITNPDYIDEIKNAIKEIYNLYVNNNLPVANEEFIEKHNREKLTEQLVTAFQFYLRTE</sequence>
<dbReference type="PANTHER" id="PTHR12526:SF622">
    <property type="entry name" value="GLYCOSYLTRANSFERASE (GROUP I)"/>
    <property type="match status" value="1"/>
</dbReference>